<accession>A0A9D1IBT6</accession>
<comment type="caution">
    <text evidence="6">The sequence shown here is derived from an EMBL/GenBank/DDBJ whole genome shotgun (WGS) entry which is preliminary data.</text>
</comment>
<sequence>MKEWTYAERMALLREKKIRHTLEKRQQQGFTDADDYGTIPVPADFSFTPVTDERGGIFGAELCAENFKRLVEAHPIYVDPLEILCGRWCKMLTEYRMVYGVWDEERYPYDHLKPLQEKYGIIHGIGSDSHCAPDFAIGLQLGFPGFLEKIEACRAKNPGKDAFYNAEKTVVEAMLQMIERHVEEIKRLLLEEERPEILRTLQMMLHANEHLLTSPPATFLEACQWIGWYNVFTRIYDRDGAGCQLDVLLLPYYERDLAAGILDDDLARFILANLLLVETHYYQLSGVDENDRDQTNRLSWLILEAAHMLNSSANLTVRVHENVDRAYLEKAVEYLFVDRNGWPRFCGDESLVSGYMKNGIDKATARRRIAVGCNWMSVPGDEFPMHDCVKINVAKVFEVAFWEMMEEGERSTQRLFSLYCDHLKRAVEVVAEGINFHLEHQHEQLPELVINLMMRGPLEKGLDITQCASLGTIGVDGAGLAVAADSFAAIQQRVEEEGILSWDALAEALQCNFANSERTRRMLLASQRYCQGASLGDQWAQKITQAFREMVHTQPMPFGRRLIPGWFSWSNTILFGEQVGATPNGRLARTPISHGANPNPGFRKDGAVTAQARGIALVQPAYGATAPLQLEFDPKMTLEEGGAQRVLEILLAHFRMGGTLININVLDAQTLKEANENPDLHPDLVVRVTGFTAYFVSLSPEFRQLVMDRFLEGI</sequence>
<proteinExistence type="predicted"/>
<dbReference type="Pfam" id="PF01228">
    <property type="entry name" value="Gly_radical"/>
    <property type="match status" value="1"/>
</dbReference>
<evidence type="ECO:0000256" key="3">
    <source>
        <dbReference type="PROSITE-ProRule" id="PRU00493"/>
    </source>
</evidence>
<name>A0A9D1IBT6_9FIRM</name>
<feature type="domain" description="PFL" evidence="5">
    <location>
        <begin position="1"/>
        <end position="587"/>
    </location>
</feature>
<feature type="modified residue" description="Glycine radical" evidence="3">
    <location>
        <position position="690"/>
    </location>
</feature>
<evidence type="ECO:0000256" key="2">
    <source>
        <dbReference type="ARBA" id="ARBA00023239"/>
    </source>
</evidence>
<dbReference type="EMBL" id="DVMU01000019">
    <property type="protein sequence ID" value="HIU33094.1"/>
    <property type="molecule type" value="Genomic_DNA"/>
</dbReference>
<dbReference type="Proteomes" id="UP000824072">
    <property type="component" value="Unassembled WGS sequence"/>
</dbReference>
<evidence type="ECO:0000313" key="6">
    <source>
        <dbReference type="EMBL" id="HIU33094.1"/>
    </source>
</evidence>
<dbReference type="InterPro" id="IPR001150">
    <property type="entry name" value="Gly_radical"/>
</dbReference>
<dbReference type="SUPFAM" id="SSF51998">
    <property type="entry name" value="PFL-like glycyl radical enzymes"/>
    <property type="match status" value="1"/>
</dbReference>
<gene>
    <name evidence="6" type="ORF">IAB02_00895</name>
</gene>
<dbReference type="AlphaFoldDB" id="A0A9D1IBT6"/>
<dbReference type="GO" id="GO:0005829">
    <property type="term" value="C:cytosol"/>
    <property type="evidence" value="ECO:0007669"/>
    <property type="project" value="TreeGrafter"/>
</dbReference>
<keyword evidence="2" id="KW-0456">Lyase</keyword>
<evidence type="ECO:0000259" key="5">
    <source>
        <dbReference type="PROSITE" id="PS51554"/>
    </source>
</evidence>
<reference evidence="6" key="2">
    <citation type="journal article" date="2021" name="PeerJ">
        <title>Extensive microbial diversity within the chicken gut microbiome revealed by metagenomics and culture.</title>
        <authorList>
            <person name="Gilroy R."/>
            <person name="Ravi A."/>
            <person name="Getino M."/>
            <person name="Pursley I."/>
            <person name="Horton D.L."/>
            <person name="Alikhan N.F."/>
            <person name="Baker D."/>
            <person name="Gharbi K."/>
            <person name="Hall N."/>
            <person name="Watson M."/>
            <person name="Adriaenssens E.M."/>
            <person name="Foster-Nyarko E."/>
            <person name="Jarju S."/>
            <person name="Secka A."/>
            <person name="Antonio M."/>
            <person name="Oren A."/>
            <person name="Chaudhuri R.R."/>
            <person name="La Ragione R."/>
            <person name="Hildebrand F."/>
            <person name="Pallen M.J."/>
        </authorList>
    </citation>
    <scope>NUCLEOTIDE SEQUENCE</scope>
    <source>
        <strain evidence="6">ChiHcec3-11533</strain>
    </source>
</reference>
<evidence type="ECO:0000259" key="4">
    <source>
        <dbReference type="PROSITE" id="PS51149"/>
    </source>
</evidence>
<dbReference type="Pfam" id="PF02901">
    <property type="entry name" value="PFL-like"/>
    <property type="match status" value="1"/>
</dbReference>
<reference evidence="6" key="1">
    <citation type="submission" date="2020-10" db="EMBL/GenBank/DDBJ databases">
        <authorList>
            <person name="Gilroy R."/>
        </authorList>
    </citation>
    <scope>NUCLEOTIDE SEQUENCE</scope>
    <source>
        <strain evidence="6">ChiHcec3-11533</strain>
    </source>
</reference>
<protein>
    <submittedName>
        <fullName evidence="6">Formate acetyltransferase</fullName>
    </submittedName>
</protein>
<feature type="domain" description="Glycine radical" evidence="4">
    <location>
        <begin position="594"/>
        <end position="714"/>
    </location>
</feature>
<dbReference type="PANTHER" id="PTHR43641:SF2">
    <property type="entry name" value="DEHYDRATASE YBIW-RELATED"/>
    <property type="match status" value="1"/>
</dbReference>
<dbReference type="PROSITE" id="PS51149">
    <property type="entry name" value="GLY_RADICAL_2"/>
    <property type="match status" value="1"/>
</dbReference>
<dbReference type="PANTHER" id="PTHR43641">
    <property type="entry name" value="FORMATE ACETYLTRANSFERASE 3-RELATED"/>
    <property type="match status" value="1"/>
</dbReference>
<dbReference type="InterPro" id="IPR004184">
    <property type="entry name" value="PFL_dom"/>
</dbReference>
<dbReference type="InterPro" id="IPR051215">
    <property type="entry name" value="GRE"/>
</dbReference>
<evidence type="ECO:0000256" key="1">
    <source>
        <dbReference type="ARBA" id="ARBA00022818"/>
    </source>
</evidence>
<dbReference type="PROSITE" id="PS51554">
    <property type="entry name" value="PFL"/>
    <property type="match status" value="1"/>
</dbReference>
<dbReference type="GO" id="GO:0016829">
    <property type="term" value="F:lyase activity"/>
    <property type="evidence" value="ECO:0007669"/>
    <property type="project" value="UniProtKB-KW"/>
</dbReference>
<evidence type="ECO:0000313" key="7">
    <source>
        <dbReference type="Proteomes" id="UP000824072"/>
    </source>
</evidence>
<organism evidence="6 7">
    <name type="scientific">Candidatus Pullichristensenella excrementigallinarum</name>
    <dbReference type="NCBI Taxonomy" id="2840907"/>
    <lineage>
        <taxon>Bacteria</taxon>
        <taxon>Bacillati</taxon>
        <taxon>Bacillota</taxon>
        <taxon>Clostridia</taxon>
        <taxon>Candidatus Pullichristensenella</taxon>
    </lineage>
</organism>
<dbReference type="Gene3D" id="3.20.70.20">
    <property type="match status" value="1"/>
</dbReference>
<keyword evidence="1 3" id="KW-0556">Organic radical</keyword>